<sequence>MEDKFAALEARFGELESKYNDLIEKQKAKEAGSDKTKPEEKKESGPHSRVKIIIQKINPVTGEPTEHQADSEAKSKDADEGTSIILRKVLNDRFGNGSGVSSEIDIKNPDLWGLLLKHLGHYPYHIFRGPAITLVAPFEPLIFNWDSLRKEQNEPSVGDKDDLAHQDLKLLLDLVSSSGSGDERLGKYFQLRDTYTAQKSVQFEDLWTVFPPGALIYGRPFQDQPQVFIVQDNLQTWPRRDDKGQSRPWKLDAWTYDWTGRKSERTAYTISIDPFDGYRPFTTLPYCPLDARPEQESIKEELIERGKRLQKLCTAVEGERLFEYSGKTIFGQEGLSGMLQDEEEDTSSRSRASRSQSELIDLVVFRRSQKSRATNVPMKSTHVDSRVMVDYESYFQYGPPFANNGSLPRNPDNQECMCNDCQSNDGLMRNNRTRFDKVERQKEKEWEEEQYLLCPPRVLGYLLDSKQWAQLQVTLLKDIPLEDPSDAWSSRLQLDDDDTKPLLLNLVKSHVSNSKKQAQRGLEVDDIIPRKGKGLVVLLYGPPGVGKTSTAEIIAVAARKPLFSISVADVGTKAKHVEANLAKIFALATSWQAILLIDEADVFLETRGKNMASTEKNALVSVFLRVLEYYQGIMFLTTNQIAQFDVAIPSRIHIAIKYETLSRVQMDKIFRGFLEPLEERGLVEDYAGIMQYLKEDVYSNANKFDGRQIRNAVTTALGLARAESEHGKGKLRQTHLKKVINNANTFKSDFSVQFDRYKSSQNDMIK</sequence>
<organism evidence="3 4">
    <name type="scientific">Apiospora phragmitis</name>
    <dbReference type="NCBI Taxonomy" id="2905665"/>
    <lineage>
        <taxon>Eukaryota</taxon>
        <taxon>Fungi</taxon>
        <taxon>Dikarya</taxon>
        <taxon>Ascomycota</taxon>
        <taxon>Pezizomycotina</taxon>
        <taxon>Sordariomycetes</taxon>
        <taxon>Xylariomycetidae</taxon>
        <taxon>Amphisphaeriales</taxon>
        <taxon>Apiosporaceae</taxon>
        <taxon>Apiospora</taxon>
    </lineage>
</organism>
<evidence type="ECO:0000259" key="2">
    <source>
        <dbReference type="SMART" id="SM00382"/>
    </source>
</evidence>
<dbReference type="InterPro" id="IPR056599">
    <property type="entry name" value="AAA_lid_fung"/>
</dbReference>
<accession>A0ABR1VS44</accession>
<feature type="region of interest" description="Disordered" evidence="1">
    <location>
        <begin position="23"/>
        <end position="79"/>
    </location>
</feature>
<dbReference type="Pfam" id="PF22942">
    <property type="entry name" value="DUF7025"/>
    <property type="match status" value="1"/>
</dbReference>
<dbReference type="InterPro" id="IPR027417">
    <property type="entry name" value="P-loop_NTPase"/>
</dbReference>
<dbReference type="EMBL" id="JAQQWL010000005">
    <property type="protein sequence ID" value="KAK8074086.1"/>
    <property type="molecule type" value="Genomic_DNA"/>
</dbReference>
<dbReference type="InterPro" id="IPR003959">
    <property type="entry name" value="ATPase_AAA_core"/>
</dbReference>
<evidence type="ECO:0000256" key="1">
    <source>
        <dbReference type="SAM" id="MobiDB-lite"/>
    </source>
</evidence>
<name>A0ABR1VS44_9PEZI</name>
<dbReference type="CDD" id="cd19481">
    <property type="entry name" value="RecA-like_protease"/>
    <property type="match status" value="1"/>
</dbReference>
<comment type="caution">
    <text evidence="3">The sequence shown here is derived from an EMBL/GenBank/DDBJ whole genome shotgun (WGS) entry which is preliminary data.</text>
</comment>
<dbReference type="Pfam" id="PF00004">
    <property type="entry name" value="AAA"/>
    <property type="match status" value="1"/>
</dbReference>
<dbReference type="GeneID" id="92089457"/>
<keyword evidence="4" id="KW-1185">Reference proteome</keyword>
<dbReference type="PANTHER" id="PTHR46411">
    <property type="entry name" value="FAMILY ATPASE, PUTATIVE-RELATED"/>
    <property type="match status" value="1"/>
</dbReference>
<feature type="compositionally biased region" description="Basic and acidic residues" evidence="1">
    <location>
        <begin position="23"/>
        <end position="46"/>
    </location>
</feature>
<evidence type="ECO:0000313" key="3">
    <source>
        <dbReference type="EMBL" id="KAK8074086.1"/>
    </source>
</evidence>
<dbReference type="InterPro" id="IPR054289">
    <property type="entry name" value="DUF7025"/>
</dbReference>
<gene>
    <name evidence="3" type="ORF">PG994_004985</name>
</gene>
<dbReference type="RefSeq" id="XP_066718561.1">
    <property type="nucleotide sequence ID" value="XM_066856394.1"/>
</dbReference>
<feature type="compositionally biased region" description="Basic and acidic residues" evidence="1">
    <location>
        <begin position="64"/>
        <end position="79"/>
    </location>
</feature>
<evidence type="ECO:0000313" key="4">
    <source>
        <dbReference type="Proteomes" id="UP001480595"/>
    </source>
</evidence>
<dbReference type="Pfam" id="PF23232">
    <property type="entry name" value="AAA_lid_13"/>
    <property type="match status" value="1"/>
</dbReference>
<reference evidence="3 4" key="1">
    <citation type="submission" date="2023-01" db="EMBL/GenBank/DDBJ databases">
        <title>Analysis of 21 Apiospora genomes using comparative genomics revels a genus with tremendous synthesis potential of carbohydrate active enzymes and secondary metabolites.</title>
        <authorList>
            <person name="Sorensen T."/>
        </authorList>
    </citation>
    <scope>NUCLEOTIDE SEQUENCE [LARGE SCALE GENOMIC DNA]</scope>
    <source>
        <strain evidence="3 4">CBS 135458</strain>
    </source>
</reference>
<dbReference type="SMART" id="SM00382">
    <property type="entry name" value="AAA"/>
    <property type="match status" value="1"/>
</dbReference>
<dbReference type="InterPro" id="IPR003593">
    <property type="entry name" value="AAA+_ATPase"/>
</dbReference>
<feature type="domain" description="AAA+ ATPase" evidence="2">
    <location>
        <begin position="533"/>
        <end position="660"/>
    </location>
</feature>
<protein>
    <submittedName>
        <fullName evidence="3">Aaa family atpase</fullName>
    </submittedName>
</protein>
<dbReference type="SUPFAM" id="SSF52540">
    <property type="entry name" value="P-loop containing nucleoside triphosphate hydrolases"/>
    <property type="match status" value="1"/>
</dbReference>
<dbReference type="PANTHER" id="PTHR46411:SF2">
    <property type="entry name" value="AAA+ ATPASE DOMAIN-CONTAINING PROTEIN"/>
    <property type="match status" value="1"/>
</dbReference>
<proteinExistence type="predicted"/>
<dbReference type="Gene3D" id="3.40.50.300">
    <property type="entry name" value="P-loop containing nucleotide triphosphate hydrolases"/>
    <property type="match status" value="1"/>
</dbReference>
<dbReference type="Proteomes" id="UP001480595">
    <property type="component" value="Unassembled WGS sequence"/>
</dbReference>